<dbReference type="Pfam" id="PF00378">
    <property type="entry name" value="ECH_1"/>
    <property type="match status" value="1"/>
</dbReference>
<organism evidence="4 5">
    <name type="scientific">Parafrankia soli</name>
    <dbReference type="NCBI Taxonomy" id="2599596"/>
    <lineage>
        <taxon>Bacteria</taxon>
        <taxon>Bacillati</taxon>
        <taxon>Actinomycetota</taxon>
        <taxon>Actinomycetes</taxon>
        <taxon>Frankiales</taxon>
        <taxon>Frankiaceae</taxon>
        <taxon>Parafrankia</taxon>
    </lineage>
</organism>
<evidence type="ECO:0000313" key="5">
    <source>
        <dbReference type="Proteomes" id="UP000179769"/>
    </source>
</evidence>
<dbReference type="PANTHER" id="PTHR11941">
    <property type="entry name" value="ENOYL-COA HYDRATASE-RELATED"/>
    <property type="match status" value="1"/>
</dbReference>
<keyword evidence="3" id="KW-0456">Lyase</keyword>
<dbReference type="Gene3D" id="3.90.226.10">
    <property type="entry name" value="2-enoyl-CoA Hydratase, Chain A, domain 1"/>
    <property type="match status" value="1"/>
</dbReference>
<dbReference type="InterPro" id="IPR014748">
    <property type="entry name" value="Enoyl-CoA_hydra_C"/>
</dbReference>
<dbReference type="GO" id="GO:0016829">
    <property type="term" value="F:lyase activity"/>
    <property type="evidence" value="ECO:0007669"/>
    <property type="project" value="UniProtKB-KW"/>
</dbReference>
<dbReference type="SUPFAM" id="SSF52096">
    <property type="entry name" value="ClpP/crotonase"/>
    <property type="match status" value="1"/>
</dbReference>
<dbReference type="CDD" id="cd06558">
    <property type="entry name" value="crotonase-like"/>
    <property type="match status" value="1"/>
</dbReference>
<comment type="caution">
    <text evidence="4">The sequence shown here is derived from an EMBL/GenBank/DDBJ whole genome shotgun (WGS) entry which is preliminary data.</text>
</comment>
<dbReference type="InterPro" id="IPR001753">
    <property type="entry name" value="Enoyl-CoA_hydra/iso"/>
</dbReference>
<keyword evidence="5" id="KW-1185">Reference proteome</keyword>
<keyword evidence="2" id="KW-0443">Lipid metabolism</keyword>
<name>A0A1S1RL95_9ACTN</name>
<proteinExistence type="inferred from homology"/>
<accession>A0A1S1RL95</accession>
<dbReference type="OrthoDB" id="9775794at2"/>
<dbReference type="AlphaFoldDB" id="A0A1S1RL95"/>
<sequence>MTDTDTSTADILLERVGAVLVIRLNRPEARNALTPALLSAIGSAILTAESDPDIRVAVLTAAGEKAFCVGMDLKAFTSGGGFSQIAPEDKEGRAAFDRLMSGDVKVPLVGAANGTAVGGGFELLLSCDVVVASSAAKFGLPEVKRGLLAAGGGAVAIASRIPLALALELTLTGDTVDAARAQQLGLVNAVTEPEKVLEAALAFAERIAANGPLAVAATKEIVRAAAADPARGQERMAQLSPAVFKSEDAKEGAMAFIQKRTPQWKGR</sequence>
<dbReference type="RefSeq" id="WP_071059631.1">
    <property type="nucleotide sequence ID" value="NZ_MAXA01000007.1"/>
</dbReference>
<evidence type="ECO:0000256" key="2">
    <source>
        <dbReference type="ARBA" id="ARBA00023098"/>
    </source>
</evidence>
<evidence type="ECO:0000313" key="4">
    <source>
        <dbReference type="EMBL" id="OHV45584.1"/>
    </source>
</evidence>
<dbReference type="Gene3D" id="1.10.12.10">
    <property type="entry name" value="Lyase 2-enoyl-coa Hydratase, Chain A, domain 2"/>
    <property type="match status" value="1"/>
</dbReference>
<dbReference type="GO" id="GO:0006635">
    <property type="term" value="P:fatty acid beta-oxidation"/>
    <property type="evidence" value="ECO:0007669"/>
    <property type="project" value="TreeGrafter"/>
</dbReference>
<gene>
    <name evidence="4" type="ORF">BBK14_30155</name>
</gene>
<dbReference type="InterPro" id="IPR029045">
    <property type="entry name" value="ClpP/crotonase-like_dom_sf"/>
</dbReference>
<dbReference type="EMBL" id="MAXA01000007">
    <property type="protein sequence ID" value="OHV45584.1"/>
    <property type="molecule type" value="Genomic_DNA"/>
</dbReference>
<dbReference type="Proteomes" id="UP000179769">
    <property type="component" value="Unassembled WGS sequence"/>
</dbReference>
<comment type="similarity">
    <text evidence="1">Belongs to the enoyl-CoA hydratase/isomerase family.</text>
</comment>
<reference evidence="5" key="1">
    <citation type="submission" date="2016-07" db="EMBL/GenBank/DDBJ databases">
        <title>Frankia sp. NRRL B-16219 Genome sequencing.</title>
        <authorList>
            <person name="Ghodhbane-Gtari F."/>
            <person name="Swanson E."/>
            <person name="Gueddou A."/>
            <person name="Louati M."/>
            <person name="Nouioui I."/>
            <person name="Hezbri K."/>
            <person name="Abebe-Akele F."/>
            <person name="Simpson S."/>
            <person name="Morris K."/>
            <person name="Thomas K."/>
            <person name="Gtari M."/>
            <person name="Tisa L.S."/>
        </authorList>
    </citation>
    <scope>NUCLEOTIDE SEQUENCE [LARGE SCALE GENOMIC DNA]</scope>
    <source>
        <strain evidence="5">NRRL B-16219</strain>
    </source>
</reference>
<dbReference type="PANTHER" id="PTHR11941:SF169">
    <property type="entry name" value="(7AS)-7A-METHYL-1,5-DIOXO-2,3,5,6,7,7A-HEXAHYDRO-1H-INDENE-CARBOXYL-COA HYDROLASE"/>
    <property type="match status" value="1"/>
</dbReference>
<evidence type="ECO:0000256" key="3">
    <source>
        <dbReference type="ARBA" id="ARBA00023239"/>
    </source>
</evidence>
<evidence type="ECO:0000256" key="1">
    <source>
        <dbReference type="ARBA" id="ARBA00005254"/>
    </source>
</evidence>
<protein>
    <submittedName>
        <fullName evidence="4">Enoyl-CoA hydratase</fullName>
    </submittedName>
</protein>